<dbReference type="EMBL" id="JBHSQK010000113">
    <property type="protein sequence ID" value="MFC5952648.1"/>
    <property type="molecule type" value="Genomic_DNA"/>
</dbReference>
<feature type="region of interest" description="Disordered" evidence="7">
    <location>
        <begin position="242"/>
        <end position="274"/>
    </location>
</feature>
<dbReference type="InterPro" id="IPR012798">
    <property type="entry name" value="Cbl_synth_CobG-like"/>
</dbReference>
<keyword evidence="4 9" id="KW-0560">Oxidoreductase</keyword>
<dbReference type="RefSeq" id="WP_379571734.1">
    <property type="nucleotide sequence ID" value="NZ_JBHSQK010000113.1"/>
</dbReference>
<keyword evidence="1" id="KW-0004">4Fe-4S</keyword>
<keyword evidence="5" id="KW-0408">Iron</keyword>
<dbReference type="InterPro" id="IPR045854">
    <property type="entry name" value="NO2/SO3_Rdtase_4Fe4S_sf"/>
</dbReference>
<dbReference type="Pfam" id="PF03460">
    <property type="entry name" value="NIR_SIR_ferr"/>
    <property type="match status" value="1"/>
</dbReference>
<sequence>MPHPPPARAAVPTPPAAARSRADACPGVLAPHDAADGALARVRLPGGVVTAAQLRVLAACAEELGDGAVHLTSRGNLQLRGLDREDPRLVSRLAAAGLVPAPSHERVRNVLTSPLSGLTGGRADVRGLARALDEALCARPALAALPGRFLFALDDGRGDVAAERPDLCWVAEAPDRGFLQVAGAPTAVACAPADAPALLVAAAEVFLTLREEARAGCAGAWRAAEVPDAPARIAAALLPRESGDPAPRVGGSGTASRQFRQRESTVPVGPIPRDDGGEALGVAPVLGEISAAQLGGLAAAAPETIVTPWRTLVLPDPAPDARQRLRAHGFVLTGDAPALALSACAGRPGCAKSHADVRADVRAVLAHGSGPLPRTHVVGCERRCGAPHEAHLDVVALPDGTYAVRDRAVPDLSTALTLTPAGDTPA</sequence>
<evidence type="ECO:0000256" key="7">
    <source>
        <dbReference type="SAM" id="MobiDB-lite"/>
    </source>
</evidence>
<gene>
    <name evidence="9" type="primary">cobG</name>
    <name evidence="9" type="ORF">ACFQH9_30750</name>
</gene>
<evidence type="ECO:0000313" key="9">
    <source>
        <dbReference type="EMBL" id="MFC5952648.1"/>
    </source>
</evidence>
<name>A0ABW1IIB5_9PSEU</name>
<dbReference type="SUPFAM" id="SSF55124">
    <property type="entry name" value="Nitrite/Sulfite reductase N-terminal domain-like"/>
    <property type="match status" value="2"/>
</dbReference>
<keyword evidence="2" id="KW-0349">Heme</keyword>
<feature type="domain" description="Nitrite/Sulfite reductase ferredoxin-like" evidence="8">
    <location>
        <begin position="39"/>
        <end position="86"/>
    </location>
</feature>
<dbReference type="InterPro" id="IPR036136">
    <property type="entry name" value="Nit/Sulf_reduc_fer-like_dom_sf"/>
</dbReference>
<dbReference type="GO" id="GO:0043818">
    <property type="term" value="F:precorrin-3B synthase activity"/>
    <property type="evidence" value="ECO:0007669"/>
    <property type="project" value="UniProtKB-EC"/>
</dbReference>
<keyword evidence="6" id="KW-0411">Iron-sulfur</keyword>
<dbReference type="PANTHER" id="PTHR32439">
    <property type="entry name" value="FERREDOXIN--NITRITE REDUCTASE, CHLOROPLASTIC"/>
    <property type="match status" value="1"/>
</dbReference>
<keyword evidence="3" id="KW-0479">Metal-binding</keyword>
<organism evidence="9 10">
    <name type="scientific">Pseudonocardia lutea</name>
    <dbReference type="NCBI Taxonomy" id="2172015"/>
    <lineage>
        <taxon>Bacteria</taxon>
        <taxon>Bacillati</taxon>
        <taxon>Actinomycetota</taxon>
        <taxon>Actinomycetes</taxon>
        <taxon>Pseudonocardiales</taxon>
        <taxon>Pseudonocardiaceae</taxon>
        <taxon>Pseudonocardia</taxon>
    </lineage>
</organism>
<evidence type="ECO:0000256" key="4">
    <source>
        <dbReference type="ARBA" id="ARBA00023002"/>
    </source>
</evidence>
<dbReference type="InterPro" id="IPR051329">
    <property type="entry name" value="NIR_SIR_4Fe-4S"/>
</dbReference>
<evidence type="ECO:0000259" key="8">
    <source>
        <dbReference type="Pfam" id="PF03460"/>
    </source>
</evidence>
<evidence type="ECO:0000313" key="10">
    <source>
        <dbReference type="Proteomes" id="UP001596119"/>
    </source>
</evidence>
<keyword evidence="10" id="KW-1185">Reference proteome</keyword>
<evidence type="ECO:0000256" key="3">
    <source>
        <dbReference type="ARBA" id="ARBA00022723"/>
    </source>
</evidence>
<dbReference type="Gene3D" id="3.30.413.10">
    <property type="entry name" value="Sulfite Reductase Hemoprotein, domain 1"/>
    <property type="match status" value="1"/>
</dbReference>
<evidence type="ECO:0000256" key="5">
    <source>
        <dbReference type="ARBA" id="ARBA00023004"/>
    </source>
</evidence>
<evidence type="ECO:0000256" key="1">
    <source>
        <dbReference type="ARBA" id="ARBA00022485"/>
    </source>
</evidence>
<comment type="caution">
    <text evidence="9">The sequence shown here is derived from an EMBL/GenBank/DDBJ whole genome shotgun (WGS) entry which is preliminary data.</text>
</comment>
<proteinExistence type="predicted"/>
<dbReference type="NCBIfam" id="TIGR02435">
    <property type="entry name" value="CobG"/>
    <property type="match status" value="1"/>
</dbReference>
<accession>A0ABW1IIB5</accession>
<dbReference type="Proteomes" id="UP001596119">
    <property type="component" value="Unassembled WGS sequence"/>
</dbReference>
<reference evidence="10" key="1">
    <citation type="journal article" date="2019" name="Int. J. Syst. Evol. Microbiol.">
        <title>The Global Catalogue of Microorganisms (GCM) 10K type strain sequencing project: providing services to taxonomists for standard genome sequencing and annotation.</title>
        <authorList>
            <consortium name="The Broad Institute Genomics Platform"/>
            <consortium name="The Broad Institute Genome Sequencing Center for Infectious Disease"/>
            <person name="Wu L."/>
            <person name="Ma J."/>
        </authorList>
    </citation>
    <scope>NUCLEOTIDE SEQUENCE [LARGE SCALE GENOMIC DNA]</scope>
    <source>
        <strain evidence="10">CGMCC 4.7397</strain>
    </source>
</reference>
<dbReference type="Gene3D" id="3.90.480.10">
    <property type="entry name" value="Sulfite Reductase Hemoprotein,Domain 2"/>
    <property type="match status" value="1"/>
</dbReference>
<dbReference type="SUPFAM" id="SSF56014">
    <property type="entry name" value="Nitrite and sulphite reductase 4Fe-4S domain-like"/>
    <property type="match status" value="2"/>
</dbReference>
<dbReference type="PANTHER" id="PTHR32439:SF9">
    <property type="entry name" value="BLR3264 PROTEIN"/>
    <property type="match status" value="1"/>
</dbReference>
<protein>
    <submittedName>
        <fullName evidence="9">Precorrin-3B synthase</fullName>
        <ecNumber evidence="9">1.14.13.83</ecNumber>
    </submittedName>
</protein>
<evidence type="ECO:0000256" key="6">
    <source>
        <dbReference type="ARBA" id="ARBA00023014"/>
    </source>
</evidence>
<evidence type="ECO:0000256" key="2">
    <source>
        <dbReference type="ARBA" id="ARBA00022617"/>
    </source>
</evidence>
<dbReference type="EC" id="1.14.13.83" evidence="9"/>
<dbReference type="InterPro" id="IPR005117">
    <property type="entry name" value="NiRdtase/SiRdtase_haem-b_fer"/>
</dbReference>